<accession>A0A6L9MCD2</accession>
<dbReference type="RefSeq" id="WP_163042201.1">
    <property type="nucleotide sequence ID" value="NZ_JAAAMJ010000001.1"/>
</dbReference>
<dbReference type="Pfam" id="PF21834">
    <property type="entry name" value="DUF6894"/>
    <property type="match status" value="1"/>
</dbReference>
<evidence type="ECO:0000313" key="2">
    <source>
        <dbReference type="EMBL" id="NDV85475.1"/>
    </source>
</evidence>
<evidence type="ECO:0000313" key="3">
    <source>
        <dbReference type="Proteomes" id="UP000476332"/>
    </source>
</evidence>
<comment type="caution">
    <text evidence="2">The sequence shown here is derived from an EMBL/GenBank/DDBJ whole genome shotgun (WGS) entry which is preliminary data.</text>
</comment>
<evidence type="ECO:0000259" key="1">
    <source>
        <dbReference type="Pfam" id="PF21834"/>
    </source>
</evidence>
<protein>
    <recommendedName>
        <fullName evidence="1">DUF6894 domain-containing protein</fullName>
    </recommendedName>
</protein>
<dbReference type="Proteomes" id="UP000476332">
    <property type="component" value="Unassembled WGS sequence"/>
</dbReference>
<dbReference type="InterPro" id="IPR054189">
    <property type="entry name" value="DUF6894"/>
</dbReference>
<proteinExistence type="predicted"/>
<dbReference type="AlphaFoldDB" id="A0A6L9MCD2"/>
<keyword evidence="3" id="KW-1185">Reference proteome</keyword>
<reference evidence="2 3" key="1">
    <citation type="submission" date="2020-01" db="EMBL/GenBank/DDBJ databases">
        <title>Genomes of bacteria type strains.</title>
        <authorList>
            <person name="Chen J."/>
            <person name="Zhu S."/>
            <person name="Chen J."/>
        </authorList>
    </citation>
    <scope>NUCLEOTIDE SEQUENCE [LARGE SCALE GENOMIC DNA]</scope>
    <source>
        <strain evidence="2 3">KCTC 52919</strain>
    </source>
</reference>
<name>A0A6L9MCD2_9HYPH</name>
<dbReference type="EMBL" id="JAAAMJ010000001">
    <property type="protein sequence ID" value="NDV85475.1"/>
    <property type="molecule type" value="Genomic_DNA"/>
</dbReference>
<organism evidence="2 3">
    <name type="scientific">Aurantimonas aggregata</name>
    <dbReference type="NCBI Taxonomy" id="2047720"/>
    <lineage>
        <taxon>Bacteria</taxon>
        <taxon>Pseudomonadati</taxon>
        <taxon>Pseudomonadota</taxon>
        <taxon>Alphaproteobacteria</taxon>
        <taxon>Hyphomicrobiales</taxon>
        <taxon>Aurantimonadaceae</taxon>
        <taxon>Aurantimonas</taxon>
    </lineage>
</organism>
<sequence length="89" mass="9955">MRLLINCAPRYLLPRFYFDIDEDGALAPDEEGIECETRDAVRETAIDALPGLAADLAMPGDRHVLKIMVRDEEGEPVFHASLTVEAGWR</sequence>
<feature type="domain" description="DUF6894" evidence="1">
    <location>
        <begin position="15"/>
        <end position="83"/>
    </location>
</feature>
<gene>
    <name evidence="2" type="ORF">GTW51_02050</name>
</gene>